<evidence type="ECO:0000256" key="3">
    <source>
        <dbReference type="ARBA" id="ARBA00022676"/>
    </source>
</evidence>
<keyword evidence="4" id="KW-0808">Transferase</keyword>
<comment type="similarity">
    <text evidence="2 11">Belongs to the glycosyltransferase 31 family.</text>
</comment>
<organism evidence="12 13">
    <name type="scientific">Mytilus coruscus</name>
    <name type="common">Sea mussel</name>
    <dbReference type="NCBI Taxonomy" id="42192"/>
    <lineage>
        <taxon>Eukaryota</taxon>
        <taxon>Metazoa</taxon>
        <taxon>Spiralia</taxon>
        <taxon>Lophotrochozoa</taxon>
        <taxon>Mollusca</taxon>
        <taxon>Bivalvia</taxon>
        <taxon>Autobranchia</taxon>
        <taxon>Pteriomorphia</taxon>
        <taxon>Mytilida</taxon>
        <taxon>Mytiloidea</taxon>
        <taxon>Mytilidae</taxon>
        <taxon>Mytilinae</taxon>
        <taxon>Mytilus</taxon>
    </lineage>
</organism>
<dbReference type="EC" id="2.4.1.-" evidence="11"/>
<dbReference type="GO" id="GO:0000139">
    <property type="term" value="C:Golgi membrane"/>
    <property type="evidence" value="ECO:0007669"/>
    <property type="project" value="UniProtKB-SubCell"/>
</dbReference>
<evidence type="ECO:0000256" key="6">
    <source>
        <dbReference type="ARBA" id="ARBA00022968"/>
    </source>
</evidence>
<evidence type="ECO:0000256" key="11">
    <source>
        <dbReference type="RuleBase" id="RU363063"/>
    </source>
</evidence>
<dbReference type="GO" id="GO:0006493">
    <property type="term" value="P:protein O-linked glycosylation"/>
    <property type="evidence" value="ECO:0007669"/>
    <property type="project" value="TreeGrafter"/>
</dbReference>
<dbReference type="FunFam" id="3.90.550.50:FF:000001">
    <property type="entry name" value="Hexosyltransferase"/>
    <property type="match status" value="1"/>
</dbReference>
<evidence type="ECO:0000256" key="4">
    <source>
        <dbReference type="ARBA" id="ARBA00022679"/>
    </source>
</evidence>
<dbReference type="GO" id="GO:0016758">
    <property type="term" value="F:hexosyltransferase activity"/>
    <property type="evidence" value="ECO:0007669"/>
    <property type="project" value="InterPro"/>
</dbReference>
<keyword evidence="6 11" id="KW-0735">Signal-anchor</keyword>
<name>A0A6J8CY88_MYTCO</name>
<evidence type="ECO:0000256" key="7">
    <source>
        <dbReference type="ARBA" id="ARBA00022989"/>
    </source>
</evidence>
<proteinExistence type="inferred from homology"/>
<evidence type="ECO:0000256" key="1">
    <source>
        <dbReference type="ARBA" id="ARBA00004323"/>
    </source>
</evidence>
<evidence type="ECO:0000256" key="5">
    <source>
        <dbReference type="ARBA" id="ARBA00022692"/>
    </source>
</evidence>
<dbReference type="PANTHER" id="PTHR11214:SF364">
    <property type="entry name" value="HEXOSYLTRANSFERASE"/>
    <property type="match status" value="1"/>
</dbReference>
<evidence type="ECO:0000256" key="10">
    <source>
        <dbReference type="ARBA" id="ARBA00023180"/>
    </source>
</evidence>
<dbReference type="PROSITE" id="PS51257">
    <property type="entry name" value="PROKAR_LIPOPROTEIN"/>
    <property type="match status" value="1"/>
</dbReference>
<gene>
    <name evidence="12" type="ORF">MCOR_34966</name>
</gene>
<dbReference type="PANTHER" id="PTHR11214">
    <property type="entry name" value="BETA-1,3-N-ACETYLGLUCOSAMINYLTRANSFERASE"/>
    <property type="match status" value="1"/>
</dbReference>
<protein>
    <recommendedName>
        <fullName evidence="11">Hexosyltransferase</fullName>
        <ecNumber evidence="11">2.4.1.-</ecNumber>
    </recommendedName>
</protein>
<dbReference type="Gene3D" id="3.90.550.50">
    <property type="match status" value="1"/>
</dbReference>
<evidence type="ECO:0000256" key="2">
    <source>
        <dbReference type="ARBA" id="ARBA00008661"/>
    </source>
</evidence>
<keyword evidence="5 11" id="KW-0812">Transmembrane</keyword>
<evidence type="ECO:0000313" key="12">
    <source>
        <dbReference type="EMBL" id="CAC5400815.1"/>
    </source>
</evidence>
<dbReference type="Proteomes" id="UP000507470">
    <property type="component" value="Unassembled WGS sequence"/>
</dbReference>
<keyword evidence="8 11" id="KW-0333">Golgi apparatus</keyword>
<accession>A0A6J8CY88</accession>
<dbReference type="OrthoDB" id="115198at2759"/>
<keyword evidence="13" id="KW-1185">Reference proteome</keyword>
<evidence type="ECO:0000313" key="13">
    <source>
        <dbReference type="Proteomes" id="UP000507470"/>
    </source>
</evidence>
<keyword evidence="3 11" id="KW-0328">Glycosyltransferase</keyword>
<keyword evidence="9 11" id="KW-0472">Membrane</keyword>
<reference evidence="12 13" key="1">
    <citation type="submission" date="2020-06" db="EMBL/GenBank/DDBJ databases">
        <authorList>
            <person name="Li R."/>
            <person name="Bekaert M."/>
        </authorList>
    </citation>
    <scope>NUCLEOTIDE SEQUENCE [LARGE SCALE GENOMIC DNA]</scope>
    <source>
        <strain evidence="13">wild</strain>
    </source>
</reference>
<keyword evidence="7 11" id="KW-1133">Transmembrane helix</keyword>
<evidence type="ECO:0000256" key="8">
    <source>
        <dbReference type="ARBA" id="ARBA00023034"/>
    </source>
</evidence>
<keyword evidence="10" id="KW-0325">Glycoprotein</keyword>
<dbReference type="InterPro" id="IPR002659">
    <property type="entry name" value="Glyco_trans_31"/>
</dbReference>
<dbReference type="EMBL" id="CACVKT020006320">
    <property type="protein sequence ID" value="CAC5400815.1"/>
    <property type="molecule type" value="Genomic_DNA"/>
</dbReference>
<sequence>MKLIKTIFIIYAFTILSWVVVNYYSQQIVYGCSTSNCTVKKTLAEKHYGLPMVNGIASLPPKHFIEQIKENSNKRTTTETISSNITHVTKLIRDQSVSSNFEKFYMNASDNKLNDPLIHQHRYELLLNNEVKCYGKDIFLIVFVHIATSNFEGRHLIRSTFGSISNYHNKLIEYVFVLGQTSDVKRQRYIELESERHKDIIQGNFIDSYRNLTYKLVFSLFWVNNFCSNAKFVVKMDEDIIINVPHLFFHLSKKIHNNSTSDILECQVITQNKPQRRRKNKWYITLEEYPFSTFLPYCAGHSSIMSIDIVRKMYHATRKIPFLWLEDVYGSGFLSLLLKIRMFMPKCYINPVKRSLEKSTCNLFYLNNLKNLNNYVIMWDTITSRNISKSCKC</sequence>
<evidence type="ECO:0000256" key="9">
    <source>
        <dbReference type="ARBA" id="ARBA00023136"/>
    </source>
</evidence>
<comment type="subcellular location">
    <subcellularLocation>
        <location evidence="1 11">Golgi apparatus membrane</location>
        <topology evidence="1 11">Single-pass type II membrane protein</topology>
    </subcellularLocation>
</comment>
<dbReference type="AlphaFoldDB" id="A0A6J8CY88"/>
<dbReference type="Pfam" id="PF01762">
    <property type="entry name" value="Galactosyl_T"/>
    <property type="match status" value="1"/>
</dbReference>
<feature type="transmembrane region" description="Helical" evidence="11">
    <location>
        <begin position="7"/>
        <end position="25"/>
    </location>
</feature>